<feature type="transmembrane region" description="Helical" evidence="2">
    <location>
        <begin position="131"/>
        <end position="155"/>
    </location>
</feature>
<dbReference type="Proteomes" id="UP001446871">
    <property type="component" value="Unassembled WGS sequence"/>
</dbReference>
<evidence type="ECO:0000256" key="2">
    <source>
        <dbReference type="SAM" id="Phobius"/>
    </source>
</evidence>
<keyword evidence="2" id="KW-0812">Transmembrane</keyword>
<keyword evidence="2" id="KW-1133">Transmembrane helix</keyword>
<keyword evidence="4" id="KW-1185">Reference proteome</keyword>
<evidence type="ECO:0000256" key="1">
    <source>
        <dbReference type="SAM" id="MobiDB-lite"/>
    </source>
</evidence>
<dbReference type="EMBL" id="JAQQWM010000006">
    <property type="protein sequence ID" value="KAK8060742.1"/>
    <property type="molecule type" value="Genomic_DNA"/>
</dbReference>
<organism evidence="3 4">
    <name type="scientific">Apiospora saccharicola</name>
    <dbReference type="NCBI Taxonomy" id="335842"/>
    <lineage>
        <taxon>Eukaryota</taxon>
        <taxon>Fungi</taxon>
        <taxon>Dikarya</taxon>
        <taxon>Ascomycota</taxon>
        <taxon>Pezizomycotina</taxon>
        <taxon>Sordariomycetes</taxon>
        <taxon>Xylariomycetidae</taxon>
        <taxon>Amphisphaeriales</taxon>
        <taxon>Apiosporaceae</taxon>
        <taxon>Apiospora</taxon>
    </lineage>
</organism>
<sequence length="156" mass="15984">MTARSLSGACYAALPSAQMPTSASFVGSASDYTTGLTQLSIFETTVSGRFNQATATVPLSTETTVLPEKVRSGLVAYTIMLMVALVHRESDVAPNDNGNETTDEEVPSTTSSCSAARGAAMAVRPSAFQMALLGGACPWVLTTLAGVAAGFALVLV</sequence>
<evidence type="ECO:0000313" key="4">
    <source>
        <dbReference type="Proteomes" id="UP001446871"/>
    </source>
</evidence>
<comment type="caution">
    <text evidence="3">The sequence shown here is derived from an EMBL/GenBank/DDBJ whole genome shotgun (WGS) entry which is preliminary data.</text>
</comment>
<keyword evidence="2" id="KW-0472">Membrane</keyword>
<feature type="region of interest" description="Disordered" evidence="1">
    <location>
        <begin position="92"/>
        <end position="111"/>
    </location>
</feature>
<evidence type="ECO:0000313" key="3">
    <source>
        <dbReference type="EMBL" id="KAK8060742.1"/>
    </source>
</evidence>
<proteinExistence type="predicted"/>
<accession>A0ABR1UPX9</accession>
<name>A0ABR1UPX9_9PEZI</name>
<reference evidence="3 4" key="1">
    <citation type="submission" date="2023-01" db="EMBL/GenBank/DDBJ databases">
        <title>Analysis of 21 Apiospora genomes using comparative genomics revels a genus with tremendous synthesis potential of carbohydrate active enzymes and secondary metabolites.</title>
        <authorList>
            <person name="Sorensen T."/>
        </authorList>
    </citation>
    <scope>NUCLEOTIDE SEQUENCE [LARGE SCALE GENOMIC DNA]</scope>
    <source>
        <strain evidence="3 4">CBS 83171</strain>
    </source>
</reference>
<protein>
    <submittedName>
        <fullName evidence="3">Uncharacterized protein</fullName>
    </submittedName>
</protein>
<gene>
    <name evidence="3" type="ORF">PG996_010672</name>
</gene>